<dbReference type="InterPro" id="IPR029063">
    <property type="entry name" value="SAM-dependent_MTases_sf"/>
</dbReference>
<evidence type="ECO:0000313" key="13">
    <source>
        <dbReference type="EMBL" id="CAI6101058.1"/>
    </source>
</evidence>
<dbReference type="InterPro" id="IPR050447">
    <property type="entry name" value="Erg6_SMT_methyltransf"/>
</dbReference>
<gene>
    <name evidence="13" type="ORF">CCHLO57077_00006303</name>
</gene>
<name>A0AA35QFD0_9HYPO</name>
<keyword evidence="7 11" id="KW-0753">Steroid metabolism</keyword>
<dbReference type="CDD" id="cd02440">
    <property type="entry name" value="AdoMet_MTases"/>
    <property type="match status" value="1"/>
</dbReference>
<dbReference type="Pfam" id="PF08498">
    <property type="entry name" value="Sterol_MT_C"/>
    <property type="match status" value="1"/>
</dbReference>
<evidence type="ECO:0000256" key="11">
    <source>
        <dbReference type="RuleBase" id="RU362025"/>
    </source>
</evidence>
<evidence type="ECO:0000256" key="8">
    <source>
        <dbReference type="ARBA" id="ARBA00029435"/>
    </source>
</evidence>
<evidence type="ECO:0000256" key="2">
    <source>
        <dbReference type="ARBA" id="ARBA00022679"/>
    </source>
</evidence>
<dbReference type="SUPFAM" id="SSF53335">
    <property type="entry name" value="S-adenosyl-L-methionine-dependent methyltransferases"/>
    <property type="match status" value="1"/>
</dbReference>
<comment type="similarity">
    <text evidence="9 10 11">Belongs to the class I-like SAM-binding methyltransferase superfamily. Erg6/SMT family.</text>
</comment>
<reference evidence="13" key="1">
    <citation type="submission" date="2023-01" db="EMBL/GenBank/DDBJ databases">
        <authorList>
            <person name="Piombo E."/>
        </authorList>
    </citation>
    <scope>NUCLEOTIDE SEQUENCE</scope>
</reference>
<evidence type="ECO:0000256" key="9">
    <source>
        <dbReference type="ARBA" id="ARBA00038188"/>
    </source>
</evidence>
<proteinExistence type="inferred from homology"/>
<dbReference type="EMBL" id="CABFNP030001360">
    <property type="protein sequence ID" value="CAI6101058.1"/>
    <property type="molecule type" value="Genomic_DNA"/>
</dbReference>
<dbReference type="PANTHER" id="PTHR44068">
    <property type="entry name" value="ZGC:194242"/>
    <property type="match status" value="1"/>
</dbReference>
<keyword evidence="5 11" id="KW-0756">Sterol biosynthesis</keyword>
<evidence type="ECO:0000256" key="6">
    <source>
        <dbReference type="ARBA" id="ARBA00023166"/>
    </source>
</evidence>
<organism evidence="13 14">
    <name type="scientific">Clonostachys chloroleuca</name>
    <dbReference type="NCBI Taxonomy" id="1926264"/>
    <lineage>
        <taxon>Eukaryota</taxon>
        <taxon>Fungi</taxon>
        <taxon>Dikarya</taxon>
        <taxon>Ascomycota</taxon>
        <taxon>Pezizomycotina</taxon>
        <taxon>Sordariomycetes</taxon>
        <taxon>Hypocreomycetidae</taxon>
        <taxon>Hypocreales</taxon>
        <taxon>Bionectriaceae</taxon>
        <taxon>Clonostachys</taxon>
    </lineage>
</organism>
<feature type="non-terminal residue" evidence="13">
    <location>
        <position position="1"/>
    </location>
</feature>
<dbReference type="Pfam" id="PF08241">
    <property type="entry name" value="Methyltransf_11"/>
    <property type="match status" value="1"/>
</dbReference>
<dbReference type="GO" id="GO:0006696">
    <property type="term" value="P:ergosterol biosynthetic process"/>
    <property type="evidence" value="ECO:0007669"/>
    <property type="project" value="TreeGrafter"/>
</dbReference>
<evidence type="ECO:0000256" key="3">
    <source>
        <dbReference type="ARBA" id="ARBA00022691"/>
    </source>
</evidence>
<dbReference type="GO" id="GO:0003838">
    <property type="term" value="F:sterol 24-C-methyltransferase activity"/>
    <property type="evidence" value="ECO:0007669"/>
    <property type="project" value="TreeGrafter"/>
</dbReference>
<dbReference type="GO" id="GO:0032259">
    <property type="term" value="P:methylation"/>
    <property type="evidence" value="ECO:0007669"/>
    <property type="project" value="UniProtKB-KW"/>
</dbReference>
<dbReference type="InterPro" id="IPR013705">
    <property type="entry name" value="Sterol_MeTrfase_C"/>
</dbReference>
<evidence type="ECO:0000313" key="14">
    <source>
        <dbReference type="Proteomes" id="UP001160390"/>
    </source>
</evidence>
<evidence type="ECO:0000256" key="10">
    <source>
        <dbReference type="PROSITE-ProRule" id="PRU01022"/>
    </source>
</evidence>
<comment type="caution">
    <text evidence="13">The sequence shown here is derived from an EMBL/GenBank/DDBJ whole genome shotgun (WGS) entry which is preliminary data.</text>
</comment>
<sequence>LAKMTVQTLEPQDHGRDAQFAHAMHGKSGTMRGGLTSLFRKNSETMKSAVDGYFKYWTGKSIGEQTNEYATRTKLYYDLVTDFYEYGWGQSFHFCRSSYGESFSEAITRHEHYLAHSMNLKEGMKVLDVGSGVGGPARQIAKFSGVHVTGININDYQIRRANCYASKSGQSEDVHFVKGDFMQMPFEDNSFDAVYSIEATVHAPDLEAIYREIFRVLKPGGIFGVYEWVMTDDYDDTNPSHRDMRLGLEMGGGIVNAISNHRDALAAIKAAGFEVLHHEDLARRPDAIPWYWPFAGRISYAQSLVDCFTVVWLSSWGLSVSHKVFGFLESLGLAPTGTKKTADSLALTAAALAATGQEHLFSPMYLMIGRKPA</sequence>
<dbReference type="Gene3D" id="3.40.50.150">
    <property type="entry name" value="Vaccinia Virus protein VP39"/>
    <property type="match status" value="1"/>
</dbReference>
<dbReference type="AlphaFoldDB" id="A0AA35QFD0"/>
<dbReference type="PROSITE" id="PS51685">
    <property type="entry name" value="SAM_MT_ERG6_SMT"/>
    <property type="match status" value="1"/>
</dbReference>
<comment type="pathway">
    <text evidence="8">Steroid metabolism; ergosterol biosynthesis.</text>
</comment>
<keyword evidence="6 11" id="KW-1207">Sterol metabolism</keyword>
<dbReference type="InterPro" id="IPR030384">
    <property type="entry name" value="MeTrfase_SMT"/>
</dbReference>
<evidence type="ECO:0000259" key="12">
    <source>
        <dbReference type="PROSITE" id="PS51685"/>
    </source>
</evidence>
<keyword evidence="2 10" id="KW-0808">Transferase</keyword>
<evidence type="ECO:0000256" key="4">
    <source>
        <dbReference type="ARBA" id="ARBA00022955"/>
    </source>
</evidence>
<dbReference type="GO" id="GO:0005783">
    <property type="term" value="C:endoplasmic reticulum"/>
    <property type="evidence" value="ECO:0007669"/>
    <property type="project" value="TreeGrafter"/>
</dbReference>
<protein>
    <recommendedName>
        <fullName evidence="11">Sterol 24-C-methyltransferase</fullName>
        <ecNumber evidence="11">2.1.1.-</ecNumber>
    </recommendedName>
    <alternativeName>
        <fullName evidence="11">Delta(24)-sterol C-methyltransferase</fullName>
    </alternativeName>
</protein>
<comment type="function">
    <text evidence="11">Catalyzes the transfer of methyl groups from S-adenosyl-methionine to the C-24 of sterols.</text>
</comment>
<keyword evidence="14" id="KW-1185">Reference proteome</keyword>
<keyword evidence="4 11" id="KW-0752">Steroid biosynthesis</keyword>
<accession>A0AA35QFD0</accession>
<keyword evidence="11" id="KW-0443">Lipid metabolism</keyword>
<keyword evidence="11" id="KW-0444">Lipid biosynthesis</keyword>
<dbReference type="EC" id="2.1.1.-" evidence="11"/>
<dbReference type="PANTHER" id="PTHR44068:SF1">
    <property type="entry name" value="HYPOTHETICAL LOC100005854"/>
    <property type="match status" value="1"/>
</dbReference>
<keyword evidence="3 10" id="KW-0949">S-adenosyl-L-methionine</keyword>
<evidence type="ECO:0000256" key="5">
    <source>
        <dbReference type="ARBA" id="ARBA00023011"/>
    </source>
</evidence>
<evidence type="ECO:0000256" key="7">
    <source>
        <dbReference type="ARBA" id="ARBA00023221"/>
    </source>
</evidence>
<evidence type="ECO:0000256" key="1">
    <source>
        <dbReference type="ARBA" id="ARBA00022603"/>
    </source>
</evidence>
<keyword evidence="1 10" id="KW-0489">Methyltransferase</keyword>
<dbReference type="Proteomes" id="UP001160390">
    <property type="component" value="Unassembled WGS sequence"/>
</dbReference>
<feature type="domain" description="SAM-dependent methyltransferase Erg6/SMT-type" evidence="12">
    <location>
        <begin position="76"/>
        <end position="372"/>
    </location>
</feature>
<dbReference type="InterPro" id="IPR013216">
    <property type="entry name" value="Methyltransf_11"/>
</dbReference>